<evidence type="ECO:0000256" key="1">
    <source>
        <dbReference type="ARBA" id="ARBA00022448"/>
    </source>
</evidence>
<keyword evidence="2" id="KW-0547">Nucleotide-binding</keyword>
<protein>
    <submittedName>
        <fullName evidence="6">ABC transporter ATP-binding protein</fullName>
    </submittedName>
</protein>
<dbReference type="PROSITE" id="PS00211">
    <property type="entry name" value="ABC_TRANSPORTER_1"/>
    <property type="match status" value="1"/>
</dbReference>
<feature type="compositionally biased region" description="Low complexity" evidence="4">
    <location>
        <begin position="84"/>
        <end position="94"/>
    </location>
</feature>
<dbReference type="Proteomes" id="UP000320184">
    <property type="component" value="Unassembled WGS sequence"/>
</dbReference>
<dbReference type="InterPro" id="IPR027417">
    <property type="entry name" value="P-loop_NTPase"/>
</dbReference>
<dbReference type="InterPro" id="IPR051782">
    <property type="entry name" value="ABC_Transporter_VariousFunc"/>
</dbReference>
<dbReference type="InterPro" id="IPR017871">
    <property type="entry name" value="ABC_transporter-like_CS"/>
</dbReference>
<dbReference type="Gene3D" id="3.40.50.300">
    <property type="entry name" value="P-loop containing nucleotide triphosphate hydrolases"/>
    <property type="match status" value="1"/>
</dbReference>
<dbReference type="SMART" id="SM00382">
    <property type="entry name" value="AAA"/>
    <property type="match status" value="1"/>
</dbReference>
<accession>A0A538SJC0</accession>
<feature type="region of interest" description="Disordered" evidence="4">
    <location>
        <begin position="1"/>
        <end position="170"/>
    </location>
</feature>
<evidence type="ECO:0000256" key="4">
    <source>
        <dbReference type="SAM" id="MobiDB-lite"/>
    </source>
</evidence>
<feature type="compositionally biased region" description="Basic and acidic residues" evidence="4">
    <location>
        <begin position="139"/>
        <end position="152"/>
    </location>
</feature>
<dbReference type="AlphaFoldDB" id="A0A538SJC0"/>
<feature type="compositionally biased region" description="Low complexity" evidence="4">
    <location>
        <begin position="157"/>
        <end position="170"/>
    </location>
</feature>
<keyword evidence="3 6" id="KW-0067">ATP-binding</keyword>
<dbReference type="Pfam" id="PF00005">
    <property type="entry name" value="ABC_tran"/>
    <property type="match status" value="1"/>
</dbReference>
<name>A0A538SJC0_UNCEI</name>
<dbReference type="GO" id="GO:0005524">
    <property type="term" value="F:ATP binding"/>
    <property type="evidence" value="ECO:0007669"/>
    <property type="project" value="UniProtKB-KW"/>
</dbReference>
<keyword evidence="1" id="KW-0813">Transport</keyword>
<dbReference type="InterPro" id="IPR003439">
    <property type="entry name" value="ABC_transporter-like_ATP-bd"/>
</dbReference>
<evidence type="ECO:0000313" key="7">
    <source>
        <dbReference type="Proteomes" id="UP000320184"/>
    </source>
</evidence>
<dbReference type="EMBL" id="VBOT01000071">
    <property type="protein sequence ID" value="TMQ51456.1"/>
    <property type="molecule type" value="Genomic_DNA"/>
</dbReference>
<dbReference type="SUPFAM" id="SSF52540">
    <property type="entry name" value="P-loop containing nucleoside triphosphate hydrolases"/>
    <property type="match status" value="1"/>
</dbReference>
<dbReference type="InterPro" id="IPR003593">
    <property type="entry name" value="AAA+_ATPase"/>
</dbReference>
<feature type="compositionally biased region" description="Basic and acidic residues" evidence="4">
    <location>
        <begin position="99"/>
        <end position="127"/>
    </location>
</feature>
<evidence type="ECO:0000259" key="5">
    <source>
        <dbReference type="PROSITE" id="PS50893"/>
    </source>
</evidence>
<dbReference type="PROSITE" id="PS50893">
    <property type="entry name" value="ABC_TRANSPORTER_2"/>
    <property type="match status" value="1"/>
</dbReference>
<feature type="domain" description="ABC transporter" evidence="5">
    <location>
        <begin position="174"/>
        <end position="404"/>
    </location>
</feature>
<organism evidence="6 7">
    <name type="scientific">Eiseniibacteriota bacterium</name>
    <dbReference type="NCBI Taxonomy" id="2212470"/>
    <lineage>
        <taxon>Bacteria</taxon>
        <taxon>Candidatus Eiseniibacteriota</taxon>
    </lineage>
</organism>
<proteinExistence type="predicted"/>
<reference evidence="6 7" key="1">
    <citation type="journal article" date="2019" name="Nat. Microbiol.">
        <title>Mediterranean grassland soil C-N compound turnover is dependent on rainfall and depth, and is mediated by genomically divergent microorganisms.</title>
        <authorList>
            <person name="Diamond S."/>
            <person name="Andeer P.F."/>
            <person name="Li Z."/>
            <person name="Crits-Christoph A."/>
            <person name="Burstein D."/>
            <person name="Anantharaman K."/>
            <person name="Lane K.R."/>
            <person name="Thomas B.C."/>
            <person name="Pan C."/>
            <person name="Northen T.R."/>
            <person name="Banfield J.F."/>
        </authorList>
    </citation>
    <scope>NUCLEOTIDE SEQUENCE [LARGE SCALE GENOMIC DNA]</scope>
    <source>
        <strain evidence="6">WS_3</strain>
    </source>
</reference>
<evidence type="ECO:0000256" key="2">
    <source>
        <dbReference type="ARBA" id="ARBA00022741"/>
    </source>
</evidence>
<comment type="caution">
    <text evidence="6">The sequence shown here is derived from an EMBL/GenBank/DDBJ whole genome shotgun (WGS) entry which is preliminary data.</text>
</comment>
<dbReference type="PANTHER" id="PTHR42939">
    <property type="entry name" value="ABC TRANSPORTER ATP-BINDING PROTEIN ALBC-RELATED"/>
    <property type="match status" value="1"/>
</dbReference>
<dbReference type="CDD" id="cd03230">
    <property type="entry name" value="ABC_DR_subfamily_A"/>
    <property type="match status" value="1"/>
</dbReference>
<gene>
    <name evidence="6" type="ORF">E6K73_05680</name>
</gene>
<evidence type="ECO:0000313" key="6">
    <source>
        <dbReference type="EMBL" id="TMQ51456.1"/>
    </source>
</evidence>
<dbReference type="PANTHER" id="PTHR42939:SF1">
    <property type="entry name" value="ABC TRANSPORTER ATP-BINDING PROTEIN ALBC-RELATED"/>
    <property type="match status" value="1"/>
</dbReference>
<sequence length="414" mass="43841">MLGAPRAPGPGSHRGGGACAGARLRLRARARRRRDAGRMADRALRRGSVHGPPRLAAGGRGHLGQPRIVGDGLRGRAGARPRRLGPAARTRGPPGVSGLDRRGRAGDRAARGELRRHPVPARRDRPASLRAVARPRGGRKPDDPADGLDRAPRRAHPLGAPPAGLDPPRGAGMMSVAGLTRRYGRLLALDEVSLEVGSGEVVGLLGANGAGKSTLLRTAAGLQPPDSGTVLLDGIDLWRDAVEAKRRLGYIPEEPTFYDELSAEEYLAFLAAVRGLEPGSARRRAAELFARLGLVGRTDEPVGRFSHGMRKKLSFIAAVLHRPPVLLCDEALEGFDVAASLSAKDELRALAGGGCAVLFSSHVTETIERLCDRAVILHRGRVARALRRSDWGAPQPEPSPLERAFLSIAGAEAP</sequence>
<feature type="compositionally biased region" description="Basic residues" evidence="4">
    <location>
        <begin position="24"/>
        <end position="35"/>
    </location>
</feature>
<evidence type="ECO:0000256" key="3">
    <source>
        <dbReference type="ARBA" id="ARBA00022840"/>
    </source>
</evidence>
<dbReference type="GO" id="GO:0016887">
    <property type="term" value="F:ATP hydrolysis activity"/>
    <property type="evidence" value="ECO:0007669"/>
    <property type="project" value="InterPro"/>
</dbReference>
<feature type="compositionally biased region" description="Low complexity" evidence="4">
    <location>
        <begin position="1"/>
        <end position="11"/>
    </location>
</feature>